<keyword evidence="3" id="KW-1185">Reference proteome</keyword>
<evidence type="ECO:0000256" key="1">
    <source>
        <dbReference type="SAM" id="MobiDB-lite"/>
    </source>
</evidence>
<protein>
    <submittedName>
        <fullName evidence="2">Uncharacterized protein</fullName>
    </submittedName>
</protein>
<sequence>MTGAAHTAETEKMLNLEKNSDGQEKKEEKKQTDPVALHGEETGGKPHATEVDGPHEDKPTKVVD</sequence>
<evidence type="ECO:0000313" key="3">
    <source>
        <dbReference type="Proteomes" id="UP000620104"/>
    </source>
</evidence>
<dbReference type="Proteomes" id="UP000620104">
    <property type="component" value="Unassembled WGS sequence"/>
</dbReference>
<dbReference type="EMBL" id="BLZA01000021">
    <property type="protein sequence ID" value="GHJ87491.1"/>
    <property type="molecule type" value="Genomic_DNA"/>
</dbReference>
<reference evidence="2" key="1">
    <citation type="submission" date="2020-07" db="EMBL/GenBank/DDBJ databases">
        <title>Draft Genome Sequence of a Deep-Sea Yeast, Naganishia (Cryptococcus) liquefaciens strain N6.</title>
        <authorList>
            <person name="Han Y.W."/>
            <person name="Kajitani R."/>
            <person name="Morimoto H."/>
            <person name="Parhat M."/>
            <person name="Tsubouchi H."/>
            <person name="Bakenova O."/>
            <person name="Ogata M."/>
            <person name="Argunhan B."/>
            <person name="Aoki R."/>
            <person name="Kajiwara S."/>
            <person name="Itoh T."/>
            <person name="Iwasaki H."/>
        </authorList>
    </citation>
    <scope>NUCLEOTIDE SEQUENCE</scope>
    <source>
        <strain evidence="2">N6</strain>
    </source>
</reference>
<dbReference type="AlphaFoldDB" id="A0A8H3YHB8"/>
<proteinExistence type="predicted"/>
<feature type="region of interest" description="Disordered" evidence="1">
    <location>
        <begin position="1"/>
        <end position="64"/>
    </location>
</feature>
<evidence type="ECO:0000313" key="2">
    <source>
        <dbReference type="EMBL" id="GHJ87491.1"/>
    </source>
</evidence>
<dbReference type="OrthoDB" id="2584403at2759"/>
<accession>A0A8H3YHB8</accession>
<gene>
    <name evidence="2" type="ORF">NliqN6_3893</name>
</gene>
<feature type="compositionally biased region" description="Basic and acidic residues" evidence="1">
    <location>
        <begin position="8"/>
        <end position="64"/>
    </location>
</feature>
<organism evidence="2 3">
    <name type="scientific">Naganishia liquefaciens</name>
    <dbReference type="NCBI Taxonomy" id="104408"/>
    <lineage>
        <taxon>Eukaryota</taxon>
        <taxon>Fungi</taxon>
        <taxon>Dikarya</taxon>
        <taxon>Basidiomycota</taxon>
        <taxon>Agaricomycotina</taxon>
        <taxon>Tremellomycetes</taxon>
        <taxon>Filobasidiales</taxon>
        <taxon>Filobasidiaceae</taxon>
        <taxon>Naganishia</taxon>
    </lineage>
</organism>
<name>A0A8H3YHB8_9TREE</name>
<comment type="caution">
    <text evidence="2">The sequence shown here is derived from an EMBL/GenBank/DDBJ whole genome shotgun (WGS) entry which is preliminary data.</text>
</comment>